<protein>
    <recommendedName>
        <fullName evidence="2">Transferrin-like domain-containing protein</fullName>
    </recommendedName>
</protein>
<dbReference type="PROSITE" id="PS51408">
    <property type="entry name" value="TRANSFERRIN_LIKE_4"/>
    <property type="match status" value="1"/>
</dbReference>
<proteinExistence type="predicted"/>
<evidence type="ECO:0000313" key="3">
    <source>
        <dbReference type="EMBL" id="KAG5847737.1"/>
    </source>
</evidence>
<dbReference type="SUPFAM" id="SSF53850">
    <property type="entry name" value="Periplasmic binding protein-like II"/>
    <property type="match status" value="1"/>
</dbReference>
<evidence type="ECO:0000259" key="2">
    <source>
        <dbReference type="PROSITE" id="PS51408"/>
    </source>
</evidence>
<organism evidence="3 4">
    <name type="scientific">Anguilla anguilla</name>
    <name type="common">European freshwater eel</name>
    <name type="synonym">Muraena anguilla</name>
    <dbReference type="NCBI Taxonomy" id="7936"/>
    <lineage>
        <taxon>Eukaryota</taxon>
        <taxon>Metazoa</taxon>
        <taxon>Chordata</taxon>
        <taxon>Craniata</taxon>
        <taxon>Vertebrata</taxon>
        <taxon>Euteleostomi</taxon>
        <taxon>Actinopterygii</taxon>
        <taxon>Neopterygii</taxon>
        <taxon>Teleostei</taxon>
        <taxon>Anguilliformes</taxon>
        <taxon>Anguillidae</taxon>
        <taxon>Anguilla</taxon>
    </lineage>
</organism>
<evidence type="ECO:0000313" key="4">
    <source>
        <dbReference type="Proteomes" id="UP001044222"/>
    </source>
</evidence>
<accession>A0A9D3S2D3</accession>
<reference evidence="3" key="1">
    <citation type="submission" date="2021-01" db="EMBL/GenBank/DDBJ databases">
        <title>A chromosome-scale assembly of European eel, Anguilla anguilla.</title>
        <authorList>
            <person name="Henkel C."/>
            <person name="Jong-Raadsen S.A."/>
            <person name="Dufour S."/>
            <person name="Weltzien F.-A."/>
            <person name="Palstra A.P."/>
            <person name="Pelster B."/>
            <person name="Spaink H.P."/>
            <person name="Van Den Thillart G.E."/>
            <person name="Jansen H."/>
            <person name="Zahm M."/>
            <person name="Klopp C."/>
            <person name="Cedric C."/>
            <person name="Louis A."/>
            <person name="Berthelot C."/>
            <person name="Parey E."/>
            <person name="Roest Crollius H."/>
            <person name="Montfort J."/>
            <person name="Robinson-Rechavi M."/>
            <person name="Bucao C."/>
            <person name="Bouchez O."/>
            <person name="Gislard M."/>
            <person name="Lluch J."/>
            <person name="Milhes M."/>
            <person name="Lampietro C."/>
            <person name="Lopez Roques C."/>
            <person name="Donnadieu C."/>
            <person name="Braasch I."/>
            <person name="Desvignes T."/>
            <person name="Postlethwait J."/>
            <person name="Bobe J."/>
            <person name="Guiguen Y."/>
            <person name="Dirks R."/>
        </authorList>
    </citation>
    <scope>NUCLEOTIDE SEQUENCE</scope>
    <source>
        <strain evidence="3">Tag_6206</strain>
        <tissue evidence="3">Liver</tissue>
    </source>
</reference>
<gene>
    <name evidence="3" type="ORF">ANANG_G00129390</name>
</gene>
<feature type="signal peptide" evidence="1">
    <location>
        <begin position="1"/>
        <end position="18"/>
    </location>
</feature>
<feature type="domain" description="Transferrin-like" evidence="2">
    <location>
        <begin position="22"/>
        <end position="82"/>
    </location>
</feature>
<dbReference type="InterPro" id="IPR001156">
    <property type="entry name" value="Transferrin-like_dom"/>
</dbReference>
<name>A0A9D3S2D3_ANGAN</name>
<dbReference type="AlphaFoldDB" id="A0A9D3S2D3"/>
<evidence type="ECO:0000256" key="1">
    <source>
        <dbReference type="SAM" id="SignalP"/>
    </source>
</evidence>
<dbReference type="EMBL" id="JAFIRN010000006">
    <property type="protein sequence ID" value="KAG5847737.1"/>
    <property type="molecule type" value="Genomic_DNA"/>
</dbReference>
<keyword evidence="1" id="KW-0732">Signal</keyword>
<keyword evidence="4" id="KW-1185">Reference proteome</keyword>
<comment type="caution">
    <text evidence="3">The sequence shown here is derived from an EMBL/GenBank/DDBJ whole genome shotgun (WGS) entry which is preliminary data.</text>
</comment>
<sequence length="82" mass="8647">MKAVVSLLLIGCLASALAAPPVKWCAQSEAEKKKCDDLAGKNELKDLLTCVQKEGADGCIKAIKVSGRRCHSIAGIYGEKSD</sequence>
<dbReference type="Pfam" id="PF00405">
    <property type="entry name" value="Transferrin"/>
    <property type="match status" value="1"/>
</dbReference>
<dbReference type="Gene3D" id="3.40.190.10">
    <property type="entry name" value="Periplasmic binding protein-like II"/>
    <property type="match status" value="1"/>
</dbReference>
<feature type="chain" id="PRO_5038516565" description="Transferrin-like domain-containing protein" evidence="1">
    <location>
        <begin position="19"/>
        <end position="82"/>
    </location>
</feature>
<dbReference type="Proteomes" id="UP001044222">
    <property type="component" value="Chromosome 6"/>
</dbReference>